<dbReference type="Proteomes" id="UP000276133">
    <property type="component" value="Unassembled WGS sequence"/>
</dbReference>
<dbReference type="EMBL" id="REGN01004239">
    <property type="protein sequence ID" value="RNA18465.1"/>
    <property type="molecule type" value="Genomic_DNA"/>
</dbReference>
<protein>
    <submittedName>
        <fullName evidence="1">Uncharacterized protein</fullName>
    </submittedName>
</protein>
<organism evidence="1 2">
    <name type="scientific">Brachionus plicatilis</name>
    <name type="common">Marine rotifer</name>
    <name type="synonym">Brachionus muelleri</name>
    <dbReference type="NCBI Taxonomy" id="10195"/>
    <lineage>
        <taxon>Eukaryota</taxon>
        <taxon>Metazoa</taxon>
        <taxon>Spiralia</taxon>
        <taxon>Gnathifera</taxon>
        <taxon>Rotifera</taxon>
        <taxon>Eurotatoria</taxon>
        <taxon>Monogononta</taxon>
        <taxon>Pseudotrocha</taxon>
        <taxon>Ploima</taxon>
        <taxon>Brachionidae</taxon>
        <taxon>Brachionus</taxon>
    </lineage>
</organism>
<reference evidence="1 2" key="1">
    <citation type="journal article" date="2018" name="Sci. Rep.">
        <title>Genomic signatures of local adaptation to the degree of environmental predictability in rotifers.</title>
        <authorList>
            <person name="Franch-Gras L."/>
            <person name="Hahn C."/>
            <person name="Garcia-Roger E.M."/>
            <person name="Carmona M.J."/>
            <person name="Serra M."/>
            <person name="Gomez A."/>
        </authorList>
    </citation>
    <scope>NUCLEOTIDE SEQUENCE [LARGE SCALE GENOMIC DNA]</scope>
    <source>
        <strain evidence="1">HYR1</strain>
    </source>
</reference>
<proteinExistence type="predicted"/>
<evidence type="ECO:0000313" key="1">
    <source>
        <dbReference type="EMBL" id="RNA18465.1"/>
    </source>
</evidence>
<name>A0A3M7R5E5_BRAPC</name>
<accession>A0A3M7R5E5</accession>
<dbReference type="AlphaFoldDB" id="A0A3M7R5E5"/>
<evidence type="ECO:0000313" key="2">
    <source>
        <dbReference type="Proteomes" id="UP000276133"/>
    </source>
</evidence>
<sequence>MPLFSTDLGKTPGSLEWLLTSLSAPSHDRFVLKTSIMVIFSIFYDKLKRAGHIKKSTYHNSFSILEKSELYLFTRQSMQPKRTHYPEINNKSNSHLFDLQTL</sequence>
<comment type="caution">
    <text evidence="1">The sequence shown here is derived from an EMBL/GenBank/DDBJ whole genome shotgun (WGS) entry which is preliminary data.</text>
</comment>
<keyword evidence="2" id="KW-1185">Reference proteome</keyword>
<gene>
    <name evidence="1" type="ORF">BpHYR1_052150</name>
</gene>